<evidence type="ECO:0000313" key="3">
    <source>
        <dbReference type="Proteomes" id="UP000597761"/>
    </source>
</evidence>
<dbReference type="EMBL" id="BMJI01000010">
    <property type="protein sequence ID" value="GGC92057.1"/>
    <property type="molecule type" value="Genomic_DNA"/>
</dbReference>
<dbReference type="Proteomes" id="UP000597761">
    <property type="component" value="Unassembled WGS sequence"/>
</dbReference>
<keyword evidence="1" id="KW-0812">Transmembrane</keyword>
<comment type="caution">
    <text evidence="2">The sequence shown here is derived from an EMBL/GenBank/DDBJ whole genome shotgun (WGS) entry which is preliminary data.</text>
</comment>
<feature type="transmembrane region" description="Helical" evidence="1">
    <location>
        <begin position="45"/>
        <end position="67"/>
    </location>
</feature>
<evidence type="ECO:0000313" key="2">
    <source>
        <dbReference type="EMBL" id="GGC92057.1"/>
    </source>
</evidence>
<protein>
    <recommendedName>
        <fullName evidence="4">ATP synthase protein I</fullName>
    </recommendedName>
</protein>
<keyword evidence="1" id="KW-1133">Transmembrane helix</keyword>
<feature type="transmembrane region" description="Helical" evidence="1">
    <location>
        <begin position="18"/>
        <end position="39"/>
    </location>
</feature>
<feature type="transmembrane region" description="Helical" evidence="1">
    <location>
        <begin position="79"/>
        <end position="99"/>
    </location>
</feature>
<keyword evidence="3" id="KW-1185">Reference proteome</keyword>
<proteinExistence type="predicted"/>
<sequence length="135" mass="13959">MPDAGPVPSVWLPMLRRCLAICVPIAVLAAAAGAVLAGWGAGASALGAAALVMAFFAISLLVGHWFASAGGSLALQAFLLTYVVKVVGFGAVLLLLGRPDWVDPAWFVGTAVVTLIAWQVAELVGFARSRRLYLP</sequence>
<reference evidence="3" key="1">
    <citation type="journal article" date="2019" name="Int. J. Syst. Evol. Microbiol.">
        <title>The Global Catalogue of Microorganisms (GCM) 10K type strain sequencing project: providing services to taxonomists for standard genome sequencing and annotation.</title>
        <authorList>
            <consortium name="The Broad Institute Genomics Platform"/>
            <consortium name="The Broad Institute Genome Sequencing Center for Infectious Disease"/>
            <person name="Wu L."/>
            <person name="Ma J."/>
        </authorList>
    </citation>
    <scope>NUCLEOTIDE SEQUENCE [LARGE SCALE GENOMIC DNA]</scope>
    <source>
        <strain evidence="3">CGMCC 1.15480</strain>
    </source>
</reference>
<gene>
    <name evidence="2" type="ORF">GCM10011512_18950</name>
</gene>
<feature type="transmembrane region" description="Helical" evidence="1">
    <location>
        <begin position="105"/>
        <end position="127"/>
    </location>
</feature>
<evidence type="ECO:0000256" key="1">
    <source>
        <dbReference type="SAM" id="Phobius"/>
    </source>
</evidence>
<name>A0ABQ1P7C0_9MICC</name>
<keyword evidence="1" id="KW-0472">Membrane</keyword>
<evidence type="ECO:0008006" key="4">
    <source>
        <dbReference type="Google" id="ProtNLM"/>
    </source>
</evidence>
<accession>A0ABQ1P7C0</accession>
<organism evidence="2 3">
    <name type="scientific">Tersicoccus solisilvae</name>
    <dbReference type="NCBI Taxonomy" id="1882339"/>
    <lineage>
        <taxon>Bacteria</taxon>
        <taxon>Bacillati</taxon>
        <taxon>Actinomycetota</taxon>
        <taxon>Actinomycetes</taxon>
        <taxon>Micrococcales</taxon>
        <taxon>Micrococcaceae</taxon>
        <taxon>Tersicoccus</taxon>
    </lineage>
</organism>